<organism evidence="3 4">
    <name type="scientific">Nocardioides cavernae</name>
    <dbReference type="NCBI Taxonomy" id="1921566"/>
    <lineage>
        <taxon>Bacteria</taxon>
        <taxon>Bacillati</taxon>
        <taxon>Actinomycetota</taxon>
        <taxon>Actinomycetes</taxon>
        <taxon>Propionibacteriales</taxon>
        <taxon>Nocardioidaceae</taxon>
        <taxon>Nocardioides</taxon>
    </lineage>
</organism>
<keyword evidence="4" id="KW-1185">Reference proteome</keyword>
<dbReference type="Pfam" id="PF07905">
    <property type="entry name" value="PucR"/>
    <property type="match status" value="1"/>
</dbReference>
<evidence type="ECO:0000313" key="3">
    <source>
        <dbReference type="EMBL" id="NYE35549.1"/>
    </source>
</evidence>
<evidence type="ECO:0000259" key="2">
    <source>
        <dbReference type="Pfam" id="PF13556"/>
    </source>
</evidence>
<name>A0A7Y9KQG7_9ACTN</name>
<dbReference type="InterPro" id="IPR025736">
    <property type="entry name" value="PucR_C-HTH_dom"/>
</dbReference>
<dbReference type="InterPro" id="IPR012914">
    <property type="entry name" value="PucR_dom"/>
</dbReference>
<accession>A0A7Y9KQG7</accession>
<evidence type="ECO:0000313" key="4">
    <source>
        <dbReference type="Proteomes" id="UP000549911"/>
    </source>
</evidence>
<dbReference type="InterPro" id="IPR042070">
    <property type="entry name" value="PucR_C-HTH_sf"/>
</dbReference>
<feature type="domain" description="PucR C-terminal helix-turn-helix" evidence="2">
    <location>
        <begin position="444"/>
        <end position="502"/>
    </location>
</feature>
<dbReference type="Proteomes" id="UP000549911">
    <property type="component" value="Unassembled WGS sequence"/>
</dbReference>
<comment type="caution">
    <text evidence="3">The sequence shown here is derived from an EMBL/GenBank/DDBJ whole genome shotgun (WGS) entry which is preliminary data.</text>
</comment>
<dbReference type="PANTHER" id="PTHR33744:SF7">
    <property type="entry name" value="PUCR FAMILY TRANSCRIPTIONAL REGULATOR"/>
    <property type="match status" value="1"/>
</dbReference>
<evidence type="ECO:0000259" key="1">
    <source>
        <dbReference type="Pfam" id="PF07905"/>
    </source>
</evidence>
<reference evidence="3 4" key="1">
    <citation type="submission" date="2020-07" db="EMBL/GenBank/DDBJ databases">
        <authorList>
            <person name="Partida-Martinez L."/>
            <person name="Huntemann M."/>
            <person name="Clum A."/>
            <person name="Wang J."/>
            <person name="Palaniappan K."/>
            <person name="Ritter S."/>
            <person name="Chen I.-M."/>
            <person name="Stamatis D."/>
            <person name="Reddy T."/>
            <person name="O'Malley R."/>
            <person name="Daum C."/>
            <person name="Shapiro N."/>
            <person name="Ivanova N."/>
            <person name="Kyrpides N."/>
            <person name="Woyke T."/>
        </authorList>
    </citation>
    <scope>NUCLEOTIDE SEQUENCE [LARGE SCALE GENOMIC DNA]</scope>
    <source>
        <strain evidence="3 4">AT2.17</strain>
    </source>
</reference>
<dbReference type="RefSeq" id="WP_179618188.1">
    <property type="nucleotide sequence ID" value="NZ_JACCBW010000001.1"/>
</dbReference>
<protein>
    <submittedName>
        <fullName evidence="3">Purine catabolism regulator</fullName>
    </submittedName>
</protein>
<feature type="domain" description="Purine catabolism PurC-like" evidence="1">
    <location>
        <begin position="12"/>
        <end position="132"/>
    </location>
</feature>
<dbReference type="Gene3D" id="1.10.10.2840">
    <property type="entry name" value="PucR C-terminal helix-turn-helix domain"/>
    <property type="match status" value="1"/>
</dbReference>
<dbReference type="InterPro" id="IPR051448">
    <property type="entry name" value="CdaR-like_regulators"/>
</dbReference>
<dbReference type="Pfam" id="PF13556">
    <property type="entry name" value="HTH_30"/>
    <property type="match status" value="1"/>
</dbReference>
<proteinExistence type="predicted"/>
<dbReference type="PANTHER" id="PTHR33744">
    <property type="entry name" value="CARBOHYDRATE DIACID REGULATOR"/>
    <property type="match status" value="1"/>
</dbReference>
<gene>
    <name evidence="3" type="ORF">F4692_000653</name>
</gene>
<reference evidence="3 4" key="2">
    <citation type="submission" date="2020-08" db="EMBL/GenBank/DDBJ databases">
        <title>The Agave Microbiome: Exploring the role of microbial communities in plant adaptations to desert environments.</title>
        <authorList>
            <person name="Partida-Martinez L.P."/>
        </authorList>
    </citation>
    <scope>NUCLEOTIDE SEQUENCE [LARGE SCALE GENOMIC DNA]</scope>
    <source>
        <strain evidence="3 4">AT2.17</strain>
    </source>
</reference>
<sequence>MLEVQVLIPLPDVLALPSFRAAGVRVLTGDPDGVTVRWVHSSEVFEMGALLAGGEVLLTTGLGLHGRTSDHLAAYVEQLADAGLAALALELGRTFFEVPTAILDAARRRGLVVLGLTQVVPFERMVEDFHELVVRRRAHAGGGAAWGDLAQVVIDGRGLRALLDEVSRAAGCEVELRDRDDQVVERSTIASVAEDARVTEPVRGPAGVVGTLHLLGGPTRQRGRVARQAAVAVALELGRAGSLGQRPSPSQSLVSDLCAATPPPGTQVTDRLTDLGWPPSDGRGWQPLAVAVEPRTALTDVVPALEDALRGVTTPVLAGFSGSRGVAVVRGWPRPGLARSALEGAHLDLGRALAAAGTGDGAAPALVVAGPLVLDASELGSALGATRELLELARRTGRRDGVLLARDLAAPHLLSTLGPAAWAGVAEEQVGPLIEHDSRHRSELLRTLDTYLALGTSKAAAASALGIRRQSLYDRLERIERLLGVELDDADQQLGLRLGLLAWRLRTGIDPRVGFGG</sequence>
<dbReference type="AlphaFoldDB" id="A0A7Y9KQG7"/>
<dbReference type="EMBL" id="JACCBW010000001">
    <property type="protein sequence ID" value="NYE35549.1"/>
    <property type="molecule type" value="Genomic_DNA"/>
</dbReference>